<protein>
    <submittedName>
        <fullName evidence="3">Uncharacterized protein</fullName>
    </submittedName>
</protein>
<evidence type="ECO:0000256" key="2">
    <source>
        <dbReference type="SAM" id="Phobius"/>
    </source>
</evidence>
<feature type="region of interest" description="Disordered" evidence="1">
    <location>
        <begin position="1"/>
        <end position="43"/>
    </location>
</feature>
<dbReference type="EMBL" id="CAJVAS010000019">
    <property type="protein sequence ID" value="CAG7638893.1"/>
    <property type="molecule type" value="Genomic_DNA"/>
</dbReference>
<proteinExistence type="predicted"/>
<keyword evidence="2" id="KW-0812">Transmembrane</keyword>
<dbReference type="Proteomes" id="UP000693672">
    <property type="component" value="Unassembled WGS sequence"/>
</dbReference>
<name>A0A916K3H7_9BACL</name>
<comment type="caution">
    <text evidence="3">The sequence shown here is derived from an EMBL/GenBank/DDBJ whole genome shotgun (WGS) entry which is preliminary data.</text>
</comment>
<keyword evidence="2" id="KW-1133">Transmembrane helix</keyword>
<accession>A0A916K3H7</accession>
<gene>
    <name evidence="3" type="ORF">PAESOLCIP111_03988</name>
</gene>
<evidence type="ECO:0000313" key="3">
    <source>
        <dbReference type="EMBL" id="CAG7638893.1"/>
    </source>
</evidence>
<feature type="transmembrane region" description="Helical" evidence="2">
    <location>
        <begin position="250"/>
        <end position="271"/>
    </location>
</feature>
<evidence type="ECO:0000256" key="1">
    <source>
        <dbReference type="SAM" id="MobiDB-lite"/>
    </source>
</evidence>
<organism evidence="3 4">
    <name type="scientific">Paenibacillus solanacearum</name>
    <dbReference type="NCBI Taxonomy" id="2048548"/>
    <lineage>
        <taxon>Bacteria</taxon>
        <taxon>Bacillati</taxon>
        <taxon>Bacillota</taxon>
        <taxon>Bacilli</taxon>
        <taxon>Bacillales</taxon>
        <taxon>Paenibacillaceae</taxon>
        <taxon>Paenibacillus</taxon>
    </lineage>
</organism>
<reference evidence="3" key="1">
    <citation type="submission" date="2021-06" db="EMBL/GenBank/DDBJ databases">
        <authorList>
            <person name="Criscuolo A."/>
        </authorList>
    </citation>
    <scope>NUCLEOTIDE SEQUENCE</scope>
    <source>
        <strain evidence="3">CIP111600</strain>
    </source>
</reference>
<evidence type="ECO:0000313" key="4">
    <source>
        <dbReference type="Proteomes" id="UP000693672"/>
    </source>
</evidence>
<feature type="compositionally biased region" description="Basic and acidic residues" evidence="1">
    <location>
        <begin position="22"/>
        <end position="34"/>
    </location>
</feature>
<keyword evidence="2" id="KW-0472">Membrane</keyword>
<dbReference type="AlphaFoldDB" id="A0A916K3H7"/>
<keyword evidence="4" id="KW-1185">Reference proteome</keyword>
<sequence length="461" mass="48668">MDYANHGNRRAQQLVKEQMAASKERAPERNKDPEESGASETQLTRSLRNLGYGEIYQWLVYKANRQGKAPLLGFFDGLTVLQQIEAIKKMAGTTGKPSLDVFTDKMSTRNNMLFKKTVDWDKFSVACREAKKLRTDDVTADTAGDYAGYAATGGSVALSAGDKLANMAVGAGDVTKGLAQTGAGLSALGAAVQAYQAYDQHSSSLSAFDAVHNIGTEGVAGMADLTRYTAQAASPGSAVGEAVASGAATAVAGAAAIIGGAVYLAGGVAGYRMHDKREKNLSLLQTEADVKDDPMLSRAASIGGETQALNRTKSAATAAKGAAMIVGGALLLAGGPVGWIMIGVAGAISGAAAIYKFLKNRQRREEVVDRYIDLKGHMIASDFKDKDKRSASREKLLGEHGFNSISQCYTQIIAELAFGIYEKAVKGDDPEYRTLLENIGLVVNRKKGEPKPELIAKKLSG</sequence>